<accession>A0ABT1P8J5</accession>
<dbReference type="PANTHER" id="PTHR11557">
    <property type="entry name" value="PORPHOBILINOGEN DEAMINASE"/>
    <property type="match status" value="1"/>
</dbReference>
<organism evidence="10 11">
    <name type="scientific">Streptantibioticus rubrisoli</name>
    <dbReference type="NCBI Taxonomy" id="1387313"/>
    <lineage>
        <taxon>Bacteria</taxon>
        <taxon>Bacillati</taxon>
        <taxon>Actinomycetota</taxon>
        <taxon>Actinomycetes</taxon>
        <taxon>Kitasatosporales</taxon>
        <taxon>Streptomycetaceae</taxon>
        <taxon>Streptantibioticus</taxon>
    </lineage>
</organism>
<dbReference type="Pfam" id="PF01379">
    <property type="entry name" value="Porphobil_deam"/>
    <property type="match status" value="1"/>
</dbReference>
<dbReference type="SUPFAM" id="SSF54782">
    <property type="entry name" value="Porphobilinogen deaminase (hydroxymethylbilane synthase), C-terminal domain"/>
    <property type="match status" value="1"/>
</dbReference>
<dbReference type="NCBIfam" id="TIGR00212">
    <property type="entry name" value="hemC"/>
    <property type="match status" value="1"/>
</dbReference>
<evidence type="ECO:0000256" key="4">
    <source>
        <dbReference type="ARBA" id="ARBA00023244"/>
    </source>
</evidence>
<dbReference type="Proteomes" id="UP001206206">
    <property type="component" value="Unassembled WGS sequence"/>
</dbReference>
<comment type="cofactor">
    <cofactor evidence="6">
        <name>dipyrromethane</name>
        <dbReference type="ChEBI" id="CHEBI:60342"/>
    </cofactor>
    <text evidence="6">Binds 1 dipyrromethane group covalently.</text>
</comment>
<evidence type="ECO:0000256" key="3">
    <source>
        <dbReference type="ARBA" id="ARBA00022679"/>
    </source>
</evidence>
<dbReference type="RefSeq" id="WP_255925011.1">
    <property type="nucleotide sequence ID" value="NZ_JANFNH010000001.1"/>
</dbReference>
<feature type="domain" description="Porphobilinogen deaminase C-terminal" evidence="9">
    <location>
        <begin position="219"/>
        <end position="288"/>
    </location>
</feature>
<evidence type="ECO:0000259" key="9">
    <source>
        <dbReference type="Pfam" id="PF03900"/>
    </source>
</evidence>
<evidence type="ECO:0000313" key="10">
    <source>
        <dbReference type="EMBL" id="MCQ4040743.1"/>
    </source>
</evidence>
<dbReference type="PANTHER" id="PTHR11557:SF0">
    <property type="entry name" value="PORPHOBILINOGEN DEAMINASE"/>
    <property type="match status" value="1"/>
</dbReference>
<dbReference type="EC" id="2.5.1.61" evidence="6"/>
<comment type="similarity">
    <text evidence="2 6">Belongs to the HMBS family.</text>
</comment>
<feature type="modified residue" description="S-(dipyrrolylmethanemethyl)cysteine" evidence="6">
    <location>
        <position position="233"/>
    </location>
</feature>
<evidence type="ECO:0000256" key="1">
    <source>
        <dbReference type="ARBA" id="ARBA00002869"/>
    </source>
</evidence>
<keyword evidence="4 6" id="KW-0627">Porphyrin biosynthesis</keyword>
<feature type="chain" id="PRO_5045091798" description="Porphobilinogen deaminase" evidence="7">
    <location>
        <begin position="18"/>
        <end position="299"/>
    </location>
</feature>
<evidence type="ECO:0000259" key="8">
    <source>
        <dbReference type="Pfam" id="PF01379"/>
    </source>
</evidence>
<reference evidence="10 11" key="1">
    <citation type="submission" date="2022-06" db="EMBL/GenBank/DDBJ databases">
        <title>Draft genome sequence of type strain Streptomyces rubrisoli DSM 42083.</title>
        <authorList>
            <person name="Duangmal K."/>
            <person name="Klaysubun C."/>
        </authorList>
    </citation>
    <scope>NUCLEOTIDE SEQUENCE [LARGE SCALE GENOMIC DNA]</scope>
    <source>
        <strain evidence="10 11">DSM 42083</strain>
    </source>
</reference>
<dbReference type="InterPro" id="IPR000860">
    <property type="entry name" value="HemC"/>
</dbReference>
<dbReference type="EMBL" id="JANFNH010000001">
    <property type="protein sequence ID" value="MCQ4040743.1"/>
    <property type="molecule type" value="Genomic_DNA"/>
</dbReference>
<dbReference type="Gene3D" id="3.30.160.40">
    <property type="entry name" value="Porphobilinogen deaminase, C-terminal domain"/>
    <property type="match status" value="1"/>
</dbReference>
<comment type="caution">
    <text evidence="10">The sequence shown here is derived from an EMBL/GenBank/DDBJ whole genome shotgun (WGS) entry which is preliminary data.</text>
</comment>
<gene>
    <name evidence="6 10" type="primary">hemC</name>
    <name evidence="10" type="ORF">NON19_01570</name>
</gene>
<dbReference type="Gene3D" id="3.40.190.10">
    <property type="entry name" value="Periplasmic binding protein-like II"/>
    <property type="match status" value="2"/>
</dbReference>
<dbReference type="Pfam" id="PF03900">
    <property type="entry name" value="Porphobil_deamC"/>
    <property type="match status" value="1"/>
</dbReference>
<dbReference type="PIRSF" id="PIRSF001438">
    <property type="entry name" value="4pyrrol_synth_OHMeBilane_synth"/>
    <property type="match status" value="1"/>
</dbReference>
<dbReference type="InterPro" id="IPR036803">
    <property type="entry name" value="Porphobilinogen_deaminase_C_sf"/>
</dbReference>
<evidence type="ECO:0000256" key="6">
    <source>
        <dbReference type="HAMAP-Rule" id="MF_00260"/>
    </source>
</evidence>
<dbReference type="InterPro" id="IPR022418">
    <property type="entry name" value="Porphobilinogen_deaminase_C"/>
</dbReference>
<comment type="subunit">
    <text evidence="6">Monomer.</text>
</comment>
<proteinExistence type="inferred from homology"/>
<comment type="miscellaneous">
    <text evidence="6">The porphobilinogen subunits are added to the dipyrromethane group.</text>
</comment>
<dbReference type="HAMAP" id="MF_00260">
    <property type="entry name" value="Porphobil_deam"/>
    <property type="match status" value="1"/>
</dbReference>
<keyword evidence="7" id="KW-0732">Signal</keyword>
<dbReference type="PROSITE" id="PS00533">
    <property type="entry name" value="PORPHOBILINOGEN_DEAM"/>
    <property type="match status" value="1"/>
</dbReference>
<protein>
    <recommendedName>
        <fullName evidence="6">Porphobilinogen deaminase</fullName>
        <shortName evidence="6">PBG</shortName>
        <ecNumber evidence="6">2.5.1.61</ecNumber>
    </recommendedName>
    <alternativeName>
        <fullName evidence="6">Hydroxymethylbilane synthase</fullName>
        <shortName evidence="6">HMBS</shortName>
    </alternativeName>
    <alternativeName>
        <fullName evidence="6">Pre-uroporphyrinogen synthase</fullName>
    </alternativeName>
</protein>
<keyword evidence="3 6" id="KW-0808">Transferase</keyword>
<evidence type="ECO:0000256" key="2">
    <source>
        <dbReference type="ARBA" id="ARBA00005638"/>
    </source>
</evidence>
<dbReference type="SUPFAM" id="SSF53850">
    <property type="entry name" value="Periplasmic binding protein-like II"/>
    <property type="match status" value="1"/>
</dbReference>
<dbReference type="InterPro" id="IPR022419">
    <property type="entry name" value="Porphobilin_deaminase_cofac_BS"/>
</dbReference>
<comment type="function">
    <text evidence="1 6">Tetrapolymerization of the monopyrrole PBG into the hydroxymethylbilane pre-uroporphyrinogen in several discrete steps.</text>
</comment>
<dbReference type="InterPro" id="IPR022417">
    <property type="entry name" value="Porphobilin_deaminase_N"/>
</dbReference>
<feature type="signal peptide" evidence="7">
    <location>
        <begin position="1"/>
        <end position="17"/>
    </location>
</feature>
<dbReference type="GO" id="GO:0004418">
    <property type="term" value="F:hydroxymethylbilane synthase activity"/>
    <property type="evidence" value="ECO:0007669"/>
    <property type="project" value="UniProtKB-EC"/>
</dbReference>
<evidence type="ECO:0000256" key="7">
    <source>
        <dbReference type="SAM" id="SignalP"/>
    </source>
</evidence>
<name>A0ABT1P8J5_9ACTN</name>
<dbReference type="PRINTS" id="PR00151">
    <property type="entry name" value="PORPHBDMNASE"/>
</dbReference>
<sequence>MGTRSSALALAQSASFAAALSSASGATVRTVGITTQGDTSNAAIATMGNTGVFVQAVRAALLSGEIDFAVHSYKDLPTALPEGITLAAVPAREDPRDAVVTADGRTLERLPAGARVGTGSPRRAGQLLWAHPGLEVVPLRGNVDSRIGRVRSGQLDAVIVAAAGLARLDRLAEASQLLDPDAFVPAPAQGALAVECRTDDLGLLALLGRLDDRGTRVAAAAERAVLARLEAGCSAPVGAHARIERAGARLELSAVITTPDGRHRTLRTVATPPADATLAAHALADALLADHNLATGAGS</sequence>
<feature type="domain" description="Porphobilinogen deaminase N-terminal" evidence="8">
    <location>
        <begin position="2"/>
        <end position="201"/>
    </location>
</feature>
<evidence type="ECO:0000256" key="5">
    <source>
        <dbReference type="ARBA" id="ARBA00048169"/>
    </source>
</evidence>
<evidence type="ECO:0000313" key="11">
    <source>
        <dbReference type="Proteomes" id="UP001206206"/>
    </source>
</evidence>
<comment type="catalytic activity">
    <reaction evidence="5 6">
        <text>4 porphobilinogen + H2O = hydroxymethylbilane + 4 NH4(+)</text>
        <dbReference type="Rhea" id="RHEA:13185"/>
        <dbReference type="ChEBI" id="CHEBI:15377"/>
        <dbReference type="ChEBI" id="CHEBI:28938"/>
        <dbReference type="ChEBI" id="CHEBI:57845"/>
        <dbReference type="ChEBI" id="CHEBI:58126"/>
        <dbReference type="EC" id="2.5.1.61"/>
    </reaction>
</comment>
<keyword evidence="11" id="KW-1185">Reference proteome</keyword>